<dbReference type="Proteomes" id="UP000031808">
    <property type="component" value="Segment"/>
</dbReference>
<name>A0A0B5HDC1_9CAUD</name>
<organism evidence="1 2">
    <name type="scientific">Mycobacterium phage Malithi</name>
    <dbReference type="NCBI Taxonomy" id="1567472"/>
    <lineage>
        <taxon>Viruses</taxon>
        <taxon>Duplodnaviria</taxon>
        <taxon>Heunggongvirae</taxon>
        <taxon>Uroviricota</taxon>
        <taxon>Caudoviricetes</taxon>
        <taxon>Pclasvirinae</taxon>
        <taxon>Fishburnevirus</taxon>
        <taxon>Fishburnevirus malithi</taxon>
    </lineage>
</organism>
<dbReference type="GeneID" id="23680769"/>
<keyword evidence="2" id="KW-1185">Reference proteome</keyword>
<evidence type="ECO:0000313" key="2">
    <source>
        <dbReference type="Proteomes" id="UP000031808"/>
    </source>
</evidence>
<reference evidence="1 2" key="1">
    <citation type="submission" date="2014-10" db="EMBL/GenBank/DDBJ databases">
        <authorList>
            <person name="Mbambo L.M."/>
            <person name="Adam N."/>
            <person name="Bengani L."/>
            <person name="Honono X."/>
            <person name="Molechan C."/>
            <person name="Ncobeni N."/>
            <person name="Tshabalala N."/>
            <person name="Nkondlo N."/>
            <person name="Larsen M.H."/>
            <person name="Rubin E.J."/>
            <person name="Russell D.A."/>
            <person name="Guerrero C.A."/>
            <person name="Bowman C.A."/>
            <person name="Jacobs-Sera D."/>
            <person name="Hendrix R.W."/>
            <person name="Hatfull G.F."/>
        </authorList>
    </citation>
    <scope>NUCLEOTIDE SEQUENCE [LARGE SCALE GENOMIC DNA]</scope>
</reference>
<accession>A0A0B5HDC1</accession>
<gene>
    <name evidence="1" type="primary">9</name>
    <name evidence="1" type="ORF">MALITHI_9</name>
</gene>
<dbReference type="EMBL" id="KP027200">
    <property type="protein sequence ID" value="AJF40365.1"/>
    <property type="molecule type" value="Genomic_DNA"/>
</dbReference>
<dbReference type="RefSeq" id="YP_009125964.1">
    <property type="nucleotide sequence ID" value="NC_026605.1"/>
</dbReference>
<protein>
    <submittedName>
        <fullName evidence="1">Head-to-tail stopper</fullName>
    </submittedName>
</protein>
<sequence>MLFYDNPGTMTLTIRRRNAPTKDANGVTVPQSDTLITKTGCHAESQRPAETETQITVDTEIMWFFLPVDDDTRAITTRDAIEFDGRKFELRGPRVIERDVDGAEVQVWCVGEWNIQ</sequence>
<dbReference type="OrthoDB" id="17872at10239"/>
<evidence type="ECO:0000313" key="1">
    <source>
        <dbReference type="EMBL" id="AJF40365.1"/>
    </source>
</evidence>
<proteinExistence type="predicted"/>
<dbReference type="KEGG" id="vg:23680769"/>